<organism evidence="1 2">
    <name type="scientific">Agrobacterium rosae</name>
    <dbReference type="NCBI Taxonomy" id="1972867"/>
    <lineage>
        <taxon>Bacteria</taxon>
        <taxon>Pseudomonadati</taxon>
        <taxon>Pseudomonadota</taxon>
        <taxon>Alphaproteobacteria</taxon>
        <taxon>Hyphomicrobiales</taxon>
        <taxon>Rhizobiaceae</taxon>
        <taxon>Rhizobium/Agrobacterium group</taxon>
        <taxon>Agrobacterium</taxon>
    </lineage>
</organism>
<keyword evidence="2" id="KW-1185">Reference proteome</keyword>
<protein>
    <submittedName>
        <fullName evidence="1">Uncharacterized protein</fullName>
    </submittedName>
</protein>
<sequence>MATHRINAADKARLTTEMAQFMRDNEPCTRDDLLTQFAKHEVETCHDDARDEAHRLSDQRRAA</sequence>
<evidence type="ECO:0000313" key="2">
    <source>
        <dbReference type="Proteomes" id="UP001277561"/>
    </source>
</evidence>
<proteinExistence type="predicted"/>
<dbReference type="RefSeq" id="WP_320188889.1">
    <property type="nucleotide sequence ID" value="NZ_CP192772.1"/>
</dbReference>
<gene>
    <name evidence="1" type="ORF">RMS29_27080</name>
</gene>
<reference evidence="1" key="1">
    <citation type="journal article" date="2023" name="Phytobiomes J">
        <title>Deciphering the key players within the bacterial microbiota associated with aerial crown gall tumors on rhododendron: Insights into the gallobiome.</title>
        <authorList>
            <person name="Kuzmanovic N."/>
            <person name="Nesme J."/>
            <person name="Wolf J."/>
            <person name="Neumann-Schaal M."/>
            <person name="Petersen J."/>
            <person name="Fernandez-Gnecco G."/>
            <person name="Sproeer C."/>
            <person name="Bunk B."/>
            <person name="Overmann J."/>
            <person name="Sorensen S.J."/>
            <person name="Idczak E."/>
            <person name="Smalla K."/>
        </authorList>
    </citation>
    <scope>NUCLEOTIDE SEQUENCE [LARGE SCALE GENOMIC DNA]</scope>
    <source>
        <strain evidence="1">Rho-14.1</strain>
    </source>
</reference>
<dbReference type="EMBL" id="JAVRAD010000026">
    <property type="protein sequence ID" value="MDX8332865.1"/>
    <property type="molecule type" value="Genomic_DNA"/>
</dbReference>
<dbReference type="Proteomes" id="UP001277561">
    <property type="component" value="Unassembled WGS sequence"/>
</dbReference>
<name>A0ABU4W7Y8_9HYPH</name>
<comment type="caution">
    <text evidence="1">The sequence shown here is derived from an EMBL/GenBank/DDBJ whole genome shotgun (WGS) entry which is preliminary data.</text>
</comment>
<evidence type="ECO:0000313" key="1">
    <source>
        <dbReference type="EMBL" id="MDX8332865.1"/>
    </source>
</evidence>
<accession>A0ABU4W7Y8</accession>